<dbReference type="STRING" id="471855.Shel_26460"/>
<proteinExistence type="predicted"/>
<organism evidence="1 2">
    <name type="scientific">Slackia heliotrinireducens (strain ATCC 29202 / DSM 20476 / NCTC 11029 / RHS 1)</name>
    <name type="common">Peptococcus heliotrinreducens</name>
    <dbReference type="NCBI Taxonomy" id="471855"/>
    <lineage>
        <taxon>Bacteria</taxon>
        <taxon>Bacillati</taxon>
        <taxon>Actinomycetota</taxon>
        <taxon>Coriobacteriia</taxon>
        <taxon>Eggerthellales</taxon>
        <taxon>Eggerthellaceae</taxon>
        <taxon>Slackia</taxon>
    </lineage>
</organism>
<dbReference type="RefSeq" id="WP_012799746.1">
    <property type="nucleotide sequence ID" value="NC_013165.1"/>
</dbReference>
<dbReference type="KEGG" id="shi:Shel_26460"/>
<accession>C7N3C5</accession>
<protein>
    <submittedName>
        <fullName evidence="1">Uncharacterized protein</fullName>
    </submittedName>
</protein>
<dbReference type="HOGENOM" id="CLU_2234801_0_0_11"/>
<evidence type="ECO:0000313" key="2">
    <source>
        <dbReference type="Proteomes" id="UP000002026"/>
    </source>
</evidence>
<sequence length="105" mass="12004">MTRTASTMLRLGRAWVRAHPDEWLRLKSSVENDVRRFMESGSVCDLRISPYVEMLRERGVGVDSDIRAYLSRRLEKELRADGLPVRFTKHASKIDPLMKAGGDGE</sequence>
<gene>
    <name evidence="1" type="ordered locus">Shel_26460</name>
</gene>
<keyword evidence="2" id="KW-1185">Reference proteome</keyword>
<dbReference type="AlphaFoldDB" id="C7N3C5"/>
<name>C7N3C5_SLAHD</name>
<reference evidence="1 2" key="1">
    <citation type="journal article" date="2009" name="Stand. Genomic Sci.">
        <title>Complete genome sequence of Slackia heliotrinireducens type strain (RHS 1).</title>
        <authorList>
            <person name="Pukall R."/>
            <person name="Lapidus A."/>
            <person name="Nolan M."/>
            <person name="Copeland A."/>
            <person name="Glavina Del Rio T."/>
            <person name="Lucas S."/>
            <person name="Chen F."/>
            <person name="Tice H."/>
            <person name="Cheng J.F."/>
            <person name="Chertkov O."/>
            <person name="Bruce D."/>
            <person name="Goodwin L."/>
            <person name="Kuske C."/>
            <person name="Brettin T."/>
            <person name="Detter J.C."/>
            <person name="Han C."/>
            <person name="Pitluck S."/>
            <person name="Pati A."/>
            <person name="Mavrommatis K."/>
            <person name="Ivanova N."/>
            <person name="Ovchinnikova G."/>
            <person name="Chen A."/>
            <person name="Palaniappan K."/>
            <person name="Schneider S."/>
            <person name="Rohde M."/>
            <person name="Chain P."/>
            <person name="D'haeseleer P."/>
            <person name="Goker M."/>
            <person name="Bristow J."/>
            <person name="Eisen J.A."/>
            <person name="Markowitz V."/>
            <person name="Kyrpides N.C."/>
            <person name="Klenk H.P."/>
            <person name="Hugenholtz P."/>
        </authorList>
    </citation>
    <scope>NUCLEOTIDE SEQUENCE [LARGE SCALE GENOMIC DNA]</scope>
    <source>
        <strain evidence="2">ATCC 29202 / DSM 20476 / NCTC 11029 / RHS 1</strain>
    </source>
</reference>
<dbReference type="EMBL" id="CP001684">
    <property type="protein sequence ID" value="ACV23648.1"/>
    <property type="molecule type" value="Genomic_DNA"/>
</dbReference>
<dbReference type="Proteomes" id="UP000002026">
    <property type="component" value="Chromosome"/>
</dbReference>
<evidence type="ECO:0000313" key="1">
    <source>
        <dbReference type="EMBL" id="ACV23648.1"/>
    </source>
</evidence>